<keyword evidence="1" id="KW-0732">Signal</keyword>
<geneLocation type="mitochondrion" evidence="2"/>
<feature type="chain" id="PRO_5007100186" evidence="1">
    <location>
        <begin position="18"/>
        <end position="58"/>
    </location>
</feature>
<accession>A0A101LZP7</accession>
<keyword evidence="2" id="KW-0496">Mitochondrion</keyword>
<sequence>MDLKAVSLSMALGLVLGQVTLIGSEELALGARKVDLIFTTNSISVNLPRGRMSSIVFF</sequence>
<evidence type="ECO:0000313" key="2">
    <source>
        <dbReference type="EMBL" id="KUM48312.1"/>
    </source>
</evidence>
<feature type="signal peptide" evidence="1">
    <location>
        <begin position="1"/>
        <end position="17"/>
    </location>
</feature>
<reference evidence="2" key="1">
    <citation type="journal article" date="2015" name="Genome Biol. Evol.">
        <title>Organellar Genomes of White Spruce (Picea glauca): Assembly and Annotation.</title>
        <authorList>
            <person name="Jackman S.D."/>
            <person name="Warren R.L."/>
            <person name="Gibb E.A."/>
            <person name="Vandervalk B.P."/>
            <person name="Mohamadi H."/>
            <person name="Chu J."/>
            <person name="Raymond A."/>
            <person name="Pleasance S."/>
            <person name="Coope R."/>
            <person name="Wildung M.R."/>
            <person name="Ritland C.E."/>
            <person name="Bousquet J."/>
            <person name="Jones S.J."/>
            <person name="Bohlmann J."/>
            <person name="Birol I."/>
        </authorList>
    </citation>
    <scope>NUCLEOTIDE SEQUENCE [LARGE SCALE GENOMIC DNA]</scope>
    <source>
        <tissue evidence="2">Flushing bud</tissue>
    </source>
</reference>
<proteinExistence type="predicted"/>
<comment type="caution">
    <text evidence="2">The sequence shown here is derived from an EMBL/GenBank/DDBJ whole genome shotgun (WGS) entry which is preliminary data.</text>
</comment>
<dbReference type="EMBL" id="LKAM01000006">
    <property type="protein sequence ID" value="KUM48312.1"/>
    <property type="molecule type" value="Genomic_DNA"/>
</dbReference>
<evidence type="ECO:0000256" key="1">
    <source>
        <dbReference type="SAM" id="SignalP"/>
    </source>
</evidence>
<protein>
    <submittedName>
        <fullName evidence="2">Uncharacterized protein</fullName>
    </submittedName>
</protein>
<organism evidence="2">
    <name type="scientific">Picea glauca</name>
    <name type="common">White spruce</name>
    <name type="synonym">Pinus glauca</name>
    <dbReference type="NCBI Taxonomy" id="3330"/>
    <lineage>
        <taxon>Eukaryota</taxon>
        <taxon>Viridiplantae</taxon>
        <taxon>Streptophyta</taxon>
        <taxon>Embryophyta</taxon>
        <taxon>Tracheophyta</taxon>
        <taxon>Spermatophyta</taxon>
        <taxon>Pinopsida</taxon>
        <taxon>Pinidae</taxon>
        <taxon>Conifers I</taxon>
        <taxon>Pinales</taxon>
        <taxon>Pinaceae</taxon>
        <taxon>Picea</taxon>
    </lineage>
</organism>
<dbReference type="AlphaFoldDB" id="A0A101LZP7"/>
<name>A0A101LZP7_PICGL</name>
<gene>
    <name evidence="2" type="ORF">ABT39_MTgene5312</name>
</gene>